<reference evidence="2" key="1">
    <citation type="journal article" date="2015" name="Nature">
        <title>Complex archaea that bridge the gap between prokaryotes and eukaryotes.</title>
        <authorList>
            <person name="Spang A."/>
            <person name="Saw J.H."/>
            <person name="Jorgensen S.L."/>
            <person name="Zaremba-Niedzwiedzka K."/>
            <person name="Martijn J."/>
            <person name="Lind A.E."/>
            <person name="van Eijk R."/>
            <person name="Schleper C."/>
            <person name="Guy L."/>
            <person name="Ettema T.J."/>
        </authorList>
    </citation>
    <scope>NUCLEOTIDE SEQUENCE</scope>
</reference>
<dbReference type="EMBL" id="LAZR01012501">
    <property type="protein sequence ID" value="KKM26496.1"/>
    <property type="molecule type" value="Genomic_DNA"/>
</dbReference>
<feature type="region of interest" description="Disordered" evidence="1">
    <location>
        <begin position="1"/>
        <end position="40"/>
    </location>
</feature>
<comment type="caution">
    <text evidence="2">The sequence shown here is derived from an EMBL/GenBank/DDBJ whole genome shotgun (WGS) entry which is preliminary data.</text>
</comment>
<feature type="compositionally biased region" description="Basic residues" evidence="1">
    <location>
        <begin position="21"/>
        <end position="40"/>
    </location>
</feature>
<accession>A0A0F9IFX8</accession>
<sequence>MARKKIAVSGRKVRLNTGPRRAARVSVRRFKKRVARRGRR</sequence>
<proteinExistence type="predicted"/>
<gene>
    <name evidence="2" type="ORF">LCGC14_1584130</name>
</gene>
<evidence type="ECO:0000313" key="2">
    <source>
        <dbReference type="EMBL" id="KKM26496.1"/>
    </source>
</evidence>
<dbReference type="AlphaFoldDB" id="A0A0F9IFX8"/>
<protein>
    <submittedName>
        <fullName evidence="2">Uncharacterized protein</fullName>
    </submittedName>
</protein>
<organism evidence="2">
    <name type="scientific">marine sediment metagenome</name>
    <dbReference type="NCBI Taxonomy" id="412755"/>
    <lineage>
        <taxon>unclassified sequences</taxon>
        <taxon>metagenomes</taxon>
        <taxon>ecological metagenomes</taxon>
    </lineage>
</organism>
<feature type="compositionally biased region" description="Basic residues" evidence="1">
    <location>
        <begin position="1"/>
        <end position="14"/>
    </location>
</feature>
<evidence type="ECO:0000256" key="1">
    <source>
        <dbReference type="SAM" id="MobiDB-lite"/>
    </source>
</evidence>
<name>A0A0F9IFX8_9ZZZZ</name>